<keyword evidence="8" id="KW-1185">Reference proteome</keyword>
<dbReference type="InterPro" id="IPR002902">
    <property type="entry name" value="GNK2"/>
</dbReference>
<proteinExistence type="inferred from homology"/>
<dbReference type="AlphaFoldDB" id="A0A067EJT5"/>
<feature type="non-terminal residue" evidence="7">
    <location>
        <position position="1"/>
    </location>
</feature>
<accession>A0A067EJT5</accession>
<evidence type="ECO:0000256" key="4">
    <source>
        <dbReference type="ARBA" id="ARBA00022737"/>
    </source>
</evidence>
<keyword evidence="3" id="KW-0732">Signal</keyword>
<dbReference type="SMR" id="A0A067EJT5"/>
<dbReference type="CDD" id="cd23509">
    <property type="entry name" value="Gnk2-like"/>
    <property type="match status" value="2"/>
</dbReference>
<dbReference type="PROSITE" id="PS51473">
    <property type="entry name" value="GNK2"/>
    <property type="match status" value="1"/>
</dbReference>
<comment type="subcellular location">
    <subcellularLocation>
        <location evidence="1">Secreted</location>
    </subcellularLocation>
</comment>
<protein>
    <recommendedName>
        <fullName evidence="6">Gnk2-homologous domain-containing protein</fullName>
    </recommendedName>
</protein>
<evidence type="ECO:0000256" key="3">
    <source>
        <dbReference type="ARBA" id="ARBA00022729"/>
    </source>
</evidence>
<evidence type="ECO:0000256" key="2">
    <source>
        <dbReference type="ARBA" id="ARBA00022525"/>
    </source>
</evidence>
<dbReference type="Proteomes" id="UP000027120">
    <property type="component" value="Unassembled WGS sequence"/>
</dbReference>
<feature type="domain" description="Gnk2-homologous" evidence="6">
    <location>
        <begin position="22"/>
        <end position="127"/>
    </location>
</feature>
<keyword evidence="4" id="KW-0677">Repeat</keyword>
<organism evidence="7 8">
    <name type="scientific">Citrus sinensis</name>
    <name type="common">Sweet orange</name>
    <name type="synonym">Citrus aurantium var. sinensis</name>
    <dbReference type="NCBI Taxonomy" id="2711"/>
    <lineage>
        <taxon>Eukaryota</taxon>
        <taxon>Viridiplantae</taxon>
        <taxon>Streptophyta</taxon>
        <taxon>Embryophyta</taxon>
        <taxon>Tracheophyta</taxon>
        <taxon>Spermatophyta</taxon>
        <taxon>Magnoliopsida</taxon>
        <taxon>eudicotyledons</taxon>
        <taxon>Gunneridae</taxon>
        <taxon>Pentapetalae</taxon>
        <taxon>rosids</taxon>
        <taxon>malvids</taxon>
        <taxon>Sapindales</taxon>
        <taxon>Rutaceae</taxon>
        <taxon>Aurantioideae</taxon>
        <taxon>Citrus</taxon>
    </lineage>
</organism>
<name>A0A067EJT5_CITSI</name>
<evidence type="ECO:0000256" key="1">
    <source>
        <dbReference type="ARBA" id="ARBA00004613"/>
    </source>
</evidence>
<dbReference type="Pfam" id="PF01657">
    <property type="entry name" value="Stress-antifung"/>
    <property type="match status" value="2"/>
</dbReference>
<dbReference type="EMBL" id="KK785055">
    <property type="protein sequence ID" value="KDO51482.1"/>
    <property type="molecule type" value="Genomic_DNA"/>
</dbReference>
<evidence type="ECO:0000259" key="6">
    <source>
        <dbReference type="PROSITE" id="PS51473"/>
    </source>
</evidence>
<sequence>FGQALCRGDINRTVCQNYFENARLEILIKCITDAEAIIWYELCQIQYSYQKPLMMIYARRYAKEWNNQWKSLGTIYGLVQCTRDITARECNYCWTGGLGNLKACCGSRQAVILVNLNCNMRFQLSSFYNSSTRISLTYPISAAEVVDFVNHFSFAGLTLSVTAMKLKQIMKFYFLFITR</sequence>
<dbReference type="PANTHER" id="PTHR32411">
    <property type="entry name" value="CYSTEINE-RICH REPEAT SECRETORY PROTEIN 38-RELATED"/>
    <property type="match status" value="1"/>
</dbReference>
<dbReference type="InterPro" id="IPR050581">
    <property type="entry name" value="CRR_secretory_protein"/>
</dbReference>
<dbReference type="STRING" id="2711.A0A067EJT5"/>
<comment type="similarity">
    <text evidence="5">Belongs to the cysteine-rich repeat secretory protein family.</text>
</comment>
<dbReference type="GO" id="GO:0005576">
    <property type="term" value="C:extracellular region"/>
    <property type="evidence" value="ECO:0007669"/>
    <property type="project" value="UniProtKB-SubCell"/>
</dbReference>
<dbReference type="Gene3D" id="3.30.430.20">
    <property type="entry name" value="Gnk2 domain, C-X8-C-X2-C motif"/>
    <property type="match status" value="2"/>
</dbReference>
<evidence type="ECO:0000313" key="8">
    <source>
        <dbReference type="Proteomes" id="UP000027120"/>
    </source>
</evidence>
<evidence type="ECO:0000313" key="7">
    <source>
        <dbReference type="EMBL" id="KDO51482.1"/>
    </source>
</evidence>
<gene>
    <name evidence="7" type="ORF">CISIN_1g043615mg</name>
</gene>
<dbReference type="InterPro" id="IPR038408">
    <property type="entry name" value="GNK2_sf"/>
</dbReference>
<keyword evidence="2" id="KW-0964">Secreted</keyword>
<evidence type="ECO:0000256" key="5">
    <source>
        <dbReference type="ARBA" id="ARBA00038515"/>
    </source>
</evidence>
<reference evidence="7 8" key="1">
    <citation type="submission" date="2014-04" db="EMBL/GenBank/DDBJ databases">
        <authorList>
            <consortium name="International Citrus Genome Consortium"/>
            <person name="Gmitter F."/>
            <person name="Chen C."/>
            <person name="Farmerie W."/>
            <person name="Harkins T."/>
            <person name="Desany B."/>
            <person name="Mohiuddin M."/>
            <person name="Kodira C."/>
            <person name="Borodovsky M."/>
            <person name="Lomsadze A."/>
            <person name="Burns P."/>
            <person name="Jenkins J."/>
            <person name="Prochnik S."/>
            <person name="Shu S."/>
            <person name="Chapman J."/>
            <person name="Pitluck S."/>
            <person name="Schmutz J."/>
            <person name="Rokhsar D."/>
        </authorList>
    </citation>
    <scope>NUCLEOTIDE SEQUENCE</scope>
</reference>